<dbReference type="CDD" id="cd07042">
    <property type="entry name" value="STAS_SulP_like_sulfate_transporter"/>
    <property type="match status" value="1"/>
</dbReference>
<reference evidence="7 8" key="1">
    <citation type="submission" date="2015-04" db="EMBL/GenBank/DDBJ databases">
        <authorList>
            <person name="Syromyatnikov M.Y."/>
            <person name="Popov V.N."/>
        </authorList>
    </citation>
    <scope>NUCLEOTIDE SEQUENCE [LARGE SCALE GENOMIC DNA]</scope>
</reference>
<name>A0A1J1HV39_9DIPT</name>
<keyword evidence="8" id="KW-1185">Reference proteome</keyword>
<evidence type="ECO:0000256" key="2">
    <source>
        <dbReference type="ARBA" id="ARBA00022692"/>
    </source>
</evidence>
<dbReference type="Pfam" id="PF00916">
    <property type="entry name" value="Sulfate_transp"/>
    <property type="match status" value="2"/>
</dbReference>
<evidence type="ECO:0000313" key="8">
    <source>
        <dbReference type="Proteomes" id="UP000183832"/>
    </source>
</evidence>
<dbReference type="NCBIfam" id="TIGR00815">
    <property type="entry name" value="sulP"/>
    <property type="match status" value="1"/>
</dbReference>
<feature type="transmembrane region" description="Helical" evidence="5">
    <location>
        <begin position="267"/>
        <end position="285"/>
    </location>
</feature>
<keyword evidence="2 5" id="KW-0812">Transmembrane</keyword>
<comment type="subcellular location">
    <subcellularLocation>
        <location evidence="1">Membrane</location>
        <topology evidence="1">Multi-pass membrane protein</topology>
    </subcellularLocation>
</comment>
<dbReference type="Gene3D" id="3.30.750.24">
    <property type="entry name" value="STAS domain"/>
    <property type="match status" value="2"/>
</dbReference>
<organism evidence="7 8">
    <name type="scientific">Clunio marinus</name>
    <dbReference type="NCBI Taxonomy" id="568069"/>
    <lineage>
        <taxon>Eukaryota</taxon>
        <taxon>Metazoa</taxon>
        <taxon>Ecdysozoa</taxon>
        <taxon>Arthropoda</taxon>
        <taxon>Hexapoda</taxon>
        <taxon>Insecta</taxon>
        <taxon>Pterygota</taxon>
        <taxon>Neoptera</taxon>
        <taxon>Endopterygota</taxon>
        <taxon>Diptera</taxon>
        <taxon>Nematocera</taxon>
        <taxon>Chironomoidea</taxon>
        <taxon>Chironomidae</taxon>
        <taxon>Clunio</taxon>
    </lineage>
</organism>
<evidence type="ECO:0000256" key="4">
    <source>
        <dbReference type="ARBA" id="ARBA00023136"/>
    </source>
</evidence>
<feature type="transmembrane region" description="Helical" evidence="5">
    <location>
        <begin position="346"/>
        <end position="374"/>
    </location>
</feature>
<dbReference type="Proteomes" id="UP000183832">
    <property type="component" value="Unassembled WGS sequence"/>
</dbReference>
<dbReference type="GO" id="GO:0055085">
    <property type="term" value="P:transmembrane transport"/>
    <property type="evidence" value="ECO:0007669"/>
    <property type="project" value="InterPro"/>
</dbReference>
<dbReference type="OrthoDB" id="288203at2759"/>
<feature type="domain" description="STAS" evidence="6">
    <location>
        <begin position="716"/>
        <end position="849"/>
    </location>
</feature>
<dbReference type="GO" id="GO:0016020">
    <property type="term" value="C:membrane"/>
    <property type="evidence" value="ECO:0007669"/>
    <property type="project" value="UniProtKB-SubCell"/>
</dbReference>
<dbReference type="InterPro" id="IPR002645">
    <property type="entry name" value="STAS_dom"/>
</dbReference>
<dbReference type="InterPro" id="IPR036513">
    <property type="entry name" value="STAS_dom_sf"/>
</dbReference>
<dbReference type="Pfam" id="PF01740">
    <property type="entry name" value="STAS"/>
    <property type="match status" value="1"/>
</dbReference>
<feature type="transmembrane region" description="Helical" evidence="5">
    <location>
        <begin position="445"/>
        <end position="463"/>
    </location>
</feature>
<dbReference type="InterPro" id="IPR001902">
    <property type="entry name" value="SLC26A/SulP_fam"/>
</dbReference>
<feature type="domain" description="STAS" evidence="6">
    <location>
        <begin position="536"/>
        <end position="614"/>
    </location>
</feature>
<dbReference type="SUPFAM" id="SSF52091">
    <property type="entry name" value="SpoIIaa-like"/>
    <property type="match status" value="2"/>
</dbReference>
<dbReference type="AlphaFoldDB" id="A0A1J1HV39"/>
<feature type="transmembrane region" description="Helical" evidence="5">
    <location>
        <begin position="615"/>
        <end position="639"/>
    </location>
</feature>
<feature type="transmembrane region" description="Helical" evidence="5">
    <location>
        <begin position="421"/>
        <end position="439"/>
    </location>
</feature>
<feature type="transmembrane region" description="Helical" evidence="5">
    <location>
        <begin position="660"/>
        <end position="692"/>
    </location>
</feature>
<dbReference type="InterPro" id="IPR011547">
    <property type="entry name" value="SLC26A/SulP_dom"/>
</dbReference>
<feature type="transmembrane region" description="Helical" evidence="5">
    <location>
        <begin position="115"/>
        <end position="131"/>
    </location>
</feature>
<accession>A0A1J1HV39</accession>
<dbReference type="STRING" id="568069.A0A1J1HV39"/>
<feature type="transmembrane region" description="Helical" evidence="5">
    <location>
        <begin position="484"/>
        <end position="512"/>
    </location>
</feature>
<dbReference type="PROSITE" id="PS50801">
    <property type="entry name" value="STAS"/>
    <property type="match status" value="2"/>
</dbReference>
<evidence type="ECO:0000313" key="7">
    <source>
        <dbReference type="EMBL" id="CRK91410.1"/>
    </source>
</evidence>
<feature type="transmembrane region" description="Helical" evidence="5">
    <location>
        <begin position="89"/>
        <end position="109"/>
    </location>
</feature>
<evidence type="ECO:0000256" key="1">
    <source>
        <dbReference type="ARBA" id="ARBA00004141"/>
    </source>
</evidence>
<keyword evidence="3 5" id="KW-1133">Transmembrane helix</keyword>
<dbReference type="PANTHER" id="PTHR11814">
    <property type="entry name" value="SULFATE TRANSPORTER"/>
    <property type="match status" value="1"/>
</dbReference>
<evidence type="ECO:0000256" key="5">
    <source>
        <dbReference type="SAM" id="Phobius"/>
    </source>
</evidence>
<evidence type="ECO:0000256" key="3">
    <source>
        <dbReference type="ARBA" id="ARBA00022989"/>
    </source>
</evidence>
<gene>
    <name evidence="7" type="primary">putative Prestin</name>
    <name evidence="7" type="ORF">CLUMA_CG005083</name>
</gene>
<evidence type="ECO:0000259" key="6">
    <source>
        <dbReference type="PROSITE" id="PS50801"/>
    </source>
</evidence>
<keyword evidence="4 5" id="KW-0472">Membrane</keyword>
<proteinExistence type="predicted"/>
<feature type="transmembrane region" description="Helical" evidence="5">
    <location>
        <begin position="386"/>
        <end position="409"/>
    </location>
</feature>
<dbReference type="EMBL" id="CVRI01000020">
    <property type="protein sequence ID" value="CRK91410.1"/>
    <property type="molecule type" value="Genomic_DNA"/>
</dbReference>
<protein>
    <submittedName>
        <fullName evidence="7">CLUMA_CG005083, isoform A</fullName>
    </submittedName>
</protein>
<sequence>MSQNQKSSNNNLVNIDDQEYVIPYLVTRKVLNQDELGEVSGYIREKQTTKENIKEEIRNFKVRNAVLDFCPVLRWLPQYQIHKSLMNDIIAGITVAIMHIPQGMAYGLLAGVDPIVGLYMAFFPTLIYFLFGTSRHISTGTFAVVSLMTSKIVTTYSDPNHGTINPINSTLIHPQNNVVSYSYTPSEVATAVTMMTGFYQLIMCVLRLGTLSSLLSEALVNGFTTAAAIHVMVSQLKDLLGVKVPRHKGAFKIILSLRDIFMNISEANLNAVYVSIAGIIFMVIMNEFIKPWASKRCKFPVPSELIAVCGFTFISYILKLGVDYGVKQVGEIPTGLPHPEMPPFELLRLVAVDSIAVTIVSYSIVMSMALIFARKEQYEVRANQELLAMGLSNIFGSFFLCIPLACSLSRSLIQHQAGGKTQFASVVSAGLILIVLLWIGPLFETLPRATLAAIIIVALKGMVMQVKGLKRFKREGVLEMTVWLATFIAVVIIDIDIGLLIGVLVSLFALYLKGWKSYSCLLGQLHNTDIYIDMKTHQEVKQVPNIKIFHYCGSINFASRAGFKKDLFNAIGIDHRTIRRASLCETLSEARCFGQDMRTLIIDLSAVAHLDNAGFLLWIGPLFETLPRATLAAIIIVALKGMVMQVKGLKRFKREGVLEMTVWLATFIAVVIIDIDIGLLIGVLVSLFALYLKGWKSYSCLLGQLHNTDIYIDMKTHQEVKQIPNIKIFHYCGSINFASRAGFKKDLFNAIGIDHRTIRRASLCETLSEARCFGQDMRTLIIDLSAVAHLDNAGCKTFSEIKNELKLLDVKLYLAHPSDCVYDSLIHASQLGEPNFDCFATVHDAVLYAQGKPLIVAEL</sequence>